<evidence type="ECO:0000256" key="11">
    <source>
        <dbReference type="SAM" id="SignalP"/>
    </source>
</evidence>
<evidence type="ECO:0000313" key="14">
    <source>
        <dbReference type="EMBL" id="MXP47597.1"/>
    </source>
</evidence>
<dbReference type="Proteomes" id="UP000471435">
    <property type="component" value="Unassembled WGS sequence"/>
</dbReference>
<evidence type="ECO:0000256" key="1">
    <source>
        <dbReference type="ARBA" id="ARBA00004571"/>
    </source>
</evidence>
<dbReference type="PANTHER" id="PTHR30069">
    <property type="entry name" value="TONB-DEPENDENT OUTER MEMBRANE RECEPTOR"/>
    <property type="match status" value="1"/>
</dbReference>
<keyword evidence="15" id="KW-1185">Reference proteome</keyword>
<keyword evidence="11" id="KW-0732">Signal</keyword>
<protein>
    <submittedName>
        <fullName evidence="14">TonB-dependent receptor</fullName>
    </submittedName>
</protein>
<evidence type="ECO:0000256" key="8">
    <source>
        <dbReference type="PROSITE-ProRule" id="PRU01360"/>
    </source>
</evidence>
<dbReference type="GO" id="GO:0044718">
    <property type="term" value="P:siderophore transmembrane transport"/>
    <property type="evidence" value="ECO:0007669"/>
    <property type="project" value="TreeGrafter"/>
</dbReference>
<evidence type="ECO:0000259" key="12">
    <source>
        <dbReference type="Pfam" id="PF00593"/>
    </source>
</evidence>
<organism evidence="14 15">
    <name type="scientific">Pontixanthobacter luteolus</name>
    <dbReference type="NCBI Taxonomy" id="295089"/>
    <lineage>
        <taxon>Bacteria</taxon>
        <taxon>Pseudomonadati</taxon>
        <taxon>Pseudomonadota</taxon>
        <taxon>Alphaproteobacteria</taxon>
        <taxon>Sphingomonadales</taxon>
        <taxon>Erythrobacteraceae</taxon>
        <taxon>Pontixanthobacter</taxon>
    </lineage>
</organism>
<proteinExistence type="inferred from homology"/>
<keyword evidence="7 8" id="KW-0998">Cell outer membrane</keyword>
<dbReference type="GO" id="GO:0009279">
    <property type="term" value="C:cell outer membrane"/>
    <property type="evidence" value="ECO:0007669"/>
    <property type="project" value="UniProtKB-SubCell"/>
</dbReference>
<evidence type="ECO:0000256" key="9">
    <source>
        <dbReference type="RuleBase" id="RU003357"/>
    </source>
</evidence>
<keyword evidence="4 8" id="KW-0812">Transmembrane</keyword>
<dbReference type="InterPro" id="IPR039426">
    <property type="entry name" value="TonB-dep_rcpt-like"/>
</dbReference>
<accession>A0A6I4V079</accession>
<dbReference type="SUPFAM" id="SSF56935">
    <property type="entry name" value="Porins"/>
    <property type="match status" value="1"/>
</dbReference>
<dbReference type="InterPro" id="IPR012910">
    <property type="entry name" value="Plug_dom"/>
</dbReference>
<comment type="caution">
    <text evidence="14">The sequence shown here is derived from an EMBL/GenBank/DDBJ whole genome shotgun (WGS) entry which is preliminary data.</text>
</comment>
<name>A0A6I4V079_9SPHN</name>
<dbReference type="InterPro" id="IPR037066">
    <property type="entry name" value="Plug_dom_sf"/>
</dbReference>
<evidence type="ECO:0000256" key="2">
    <source>
        <dbReference type="ARBA" id="ARBA00022448"/>
    </source>
</evidence>
<dbReference type="CDD" id="cd01347">
    <property type="entry name" value="ligand_gated_channel"/>
    <property type="match status" value="1"/>
</dbReference>
<keyword evidence="5 9" id="KW-0798">TonB box</keyword>
<dbReference type="EMBL" id="WTYP01000002">
    <property type="protein sequence ID" value="MXP47597.1"/>
    <property type="molecule type" value="Genomic_DNA"/>
</dbReference>
<evidence type="ECO:0000256" key="10">
    <source>
        <dbReference type="SAM" id="MobiDB-lite"/>
    </source>
</evidence>
<gene>
    <name evidence="14" type="ORF">GRI43_09415</name>
</gene>
<keyword evidence="6 8" id="KW-0472">Membrane</keyword>
<evidence type="ECO:0000256" key="7">
    <source>
        <dbReference type="ARBA" id="ARBA00023237"/>
    </source>
</evidence>
<feature type="signal peptide" evidence="11">
    <location>
        <begin position="1"/>
        <end position="30"/>
    </location>
</feature>
<feature type="domain" description="TonB-dependent receptor plug" evidence="13">
    <location>
        <begin position="65"/>
        <end position="169"/>
    </location>
</feature>
<feature type="region of interest" description="Disordered" evidence="10">
    <location>
        <begin position="311"/>
        <end position="337"/>
    </location>
</feature>
<sequence length="726" mass="78048">MLYHSHISRLLAGAAFIPVAAVLFPQMATAQDTAAVQEELDDDVHDRRLNAAGEIVVSAVGVTQLDVLAGTSVVEGVELQRNLAGQVGDVLEKLPGVSATSFSPGASRPVLRGFSGERVKVLVDGIGAIDVSNTSADHAVTIDPLTAERIEVLRGPAVMLYGSQAIGGAVNVIDKRIPQRRVNEPIHIDALVSANTAANLYEAGGSIDVPVGDSVVFHVNGSYRNTDDVSIPGFVVADDLRADLLQDAAAEEAEGEIEEAEELREAALQKGTLPNSATETWSADVGAAFFKGDSSLGIALGVYDTSYGVPGRPGAGHHHGEEEGAGEAGAAEEEEGDVPVSIDMRQYRADLRGSLDMGDGLFSELRTRAGFSDYTHTEFEGDEVGTVFDVTGVEARAELVQNTRGTWKGTIGAQYYFRDFRAEGAEAYVPDNDTDQFAVFALQEVGLGPFQLEGAGRYETTNVRSQIVGVDRKFDAVSGALSLAYETENGLRFGITGSRAERAPSAEELFSNGPHIATQAFEIGDTQLSTEKAWGAEAFVRGRIGQASVNIAVFQNWFDDYIYLSGTGAEEDDLPVFQYLQSDARYFGVEGELSYPIIDSGPFSLIADLRGDYIRAELSDGTPLPRIPPLSLLGALEAQTDRFDIRGEVQWYDKQDRLAPFETATDSFALVNASIAWRPFGEQNRITVLLQADNIFDTDGRRHASFTKDFVPLTGRNFKLSVRASL</sequence>
<dbReference type="AlphaFoldDB" id="A0A6I4V079"/>
<dbReference type="Gene3D" id="2.170.130.10">
    <property type="entry name" value="TonB-dependent receptor, plug domain"/>
    <property type="match status" value="1"/>
</dbReference>
<feature type="chain" id="PRO_5026154585" evidence="11">
    <location>
        <begin position="31"/>
        <end position="726"/>
    </location>
</feature>
<evidence type="ECO:0000259" key="13">
    <source>
        <dbReference type="Pfam" id="PF07715"/>
    </source>
</evidence>
<evidence type="ECO:0000256" key="5">
    <source>
        <dbReference type="ARBA" id="ARBA00023077"/>
    </source>
</evidence>
<dbReference type="PROSITE" id="PS52016">
    <property type="entry name" value="TONB_DEPENDENT_REC_3"/>
    <property type="match status" value="1"/>
</dbReference>
<dbReference type="Pfam" id="PF07715">
    <property type="entry name" value="Plug"/>
    <property type="match status" value="1"/>
</dbReference>
<keyword evidence="14" id="KW-0675">Receptor</keyword>
<evidence type="ECO:0000313" key="15">
    <source>
        <dbReference type="Proteomes" id="UP000471435"/>
    </source>
</evidence>
<dbReference type="InterPro" id="IPR036942">
    <property type="entry name" value="Beta-barrel_TonB_sf"/>
</dbReference>
<comment type="subcellular location">
    <subcellularLocation>
        <location evidence="1 8">Cell outer membrane</location>
        <topology evidence="1 8">Multi-pass membrane protein</topology>
    </subcellularLocation>
</comment>
<evidence type="ECO:0000256" key="6">
    <source>
        <dbReference type="ARBA" id="ARBA00023136"/>
    </source>
</evidence>
<dbReference type="Gene3D" id="2.40.170.20">
    <property type="entry name" value="TonB-dependent receptor, beta-barrel domain"/>
    <property type="match status" value="1"/>
</dbReference>
<dbReference type="Pfam" id="PF00593">
    <property type="entry name" value="TonB_dep_Rec_b-barrel"/>
    <property type="match status" value="1"/>
</dbReference>
<dbReference type="InterPro" id="IPR000531">
    <property type="entry name" value="Beta-barrel_TonB"/>
</dbReference>
<comment type="similarity">
    <text evidence="8 9">Belongs to the TonB-dependent receptor family.</text>
</comment>
<keyword evidence="3 8" id="KW-1134">Transmembrane beta strand</keyword>
<keyword evidence="2 8" id="KW-0813">Transport</keyword>
<dbReference type="OrthoDB" id="9795928at2"/>
<evidence type="ECO:0000256" key="3">
    <source>
        <dbReference type="ARBA" id="ARBA00022452"/>
    </source>
</evidence>
<evidence type="ECO:0000256" key="4">
    <source>
        <dbReference type="ARBA" id="ARBA00022692"/>
    </source>
</evidence>
<feature type="domain" description="TonB-dependent receptor-like beta-barrel" evidence="12">
    <location>
        <begin position="339"/>
        <end position="695"/>
    </location>
</feature>
<dbReference type="RefSeq" id="WP_160730877.1">
    <property type="nucleotide sequence ID" value="NZ_WTYP01000002.1"/>
</dbReference>
<dbReference type="PANTHER" id="PTHR30069:SF40">
    <property type="entry name" value="TONB-DEPENDENT RECEPTOR NMB0964-RELATED"/>
    <property type="match status" value="1"/>
</dbReference>
<reference evidence="14 15" key="1">
    <citation type="submission" date="2019-12" db="EMBL/GenBank/DDBJ databases">
        <title>Genomic-based taxomic classification of the family Erythrobacteraceae.</title>
        <authorList>
            <person name="Xu L."/>
        </authorList>
    </citation>
    <scope>NUCLEOTIDE SEQUENCE [LARGE SCALE GENOMIC DNA]</scope>
    <source>
        <strain evidence="14 15">SW-109</strain>
    </source>
</reference>
<dbReference type="GO" id="GO:0015344">
    <property type="term" value="F:siderophore uptake transmembrane transporter activity"/>
    <property type="evidence" value="ECO:0007669"/>
    <property type="project" value="TreeGrafter"/>
</dbReference>